<organism evidence="2">
    <name type="scientific">Pseudogymnoascus destructans</name>
    <dbReference type="NCBI Taxonomy" id="655981"/>
    <lineage>
        <taxon>Eukaryota</taxon>
        <taxon>Fungi</taxon>
        <taxon>Dikarya</taxon>
        <taxon>Ascomycota</taxon>
        <taxon>Pezizomycotina</taxon>
        <taxon>Leotiomycetes</taxon>
        <taxon>Thelebolales</taxon>
        <taxon>Thelebolaceae</taxon>
        <taxon>Pseudogymnoascus</taxon>
    </lineage>
</organism>
<protein>
    <submittedName>
        <fullName evidence="2">Uncharacterized protein</fullName>
    </submittedName>
</protein>
<reference evidence="2" key="1">
    <citation type="submission" date="2016-03" db="EMBL/GenBank/DDBJ databases">
        <title>Updated assembly of Pseudogymnoascus destructans, the fungus causing white-nose syndrome of bats.</title>
        <authorList>
            <person name="Palmer J.M."/>
            <person name="Drees K.P."/>
            <person name="Foster J.T."/>
            <person name="Lindner D.L."/>
        </authorList>
    </citation>
    <scope>NUCLEOTIDE SEQUENCE [LARGE SCALE GENOMIC DNA]</scope>
    <source>
        <strain evidence="2">20631-21</strain>
    </source>
</reference>
<accession>A0A177A5D1</accession>
<gene>
    <name evidence="2" type="ORF">VC83_07486</name>
</gene>
<dbReference type="RefSeq" id="XP_024321471.1">
    <property type="nucleotide sequence ID" value="XM_024471056.1"/>
</dbReference>
<dbReference type="Proteomes" id="UP000077154">
    <property type="component" value="Unassembled WGS sequence"/>
</dbReference>
<feature type="compositionally biased region" description="Basic and acidic residues" evidence="1">
    <location>
        <begin position="61"/>
        <end position="82"/>
    </location>
</feature>
<dbReference type="GeneID" id="36290531"/>
<sequence>MIREPFMWSVLGDIDLVTWCLEHGASVFPRDQEPLRDDIITMSQRKCQQVLEKAAYSSNADPREEASRGEEEDKKAPKSARKYEVVGIDVKAPDQPPGRNLPDRWGTQTCYIPKSYGLDTDTRELAWFLLDRDADPTPALAVAKCTEHNKFIADVEAWRARQADRRKCCAIQ</sequence>
<evidence type="ECO:0000313" key="2">
    <source>
        <dbReference type="EMBL" id="OAF56174.1"/>
    </source>
</evidence>
<dbReference type="EMBL" id="KV441405">
    <property type="protein sequence ID" value="OAF56174.1"/>
    <property type="molecule type" value="Genomic_DNA"/>
</dbReference>
<proteinExistence type="predicted"/>
<dbReference type="AlphaFoldDB" id="A0A177A5D1"/>
<name>A0A177A5D1_9PEZI</name>
<feature type="region of interest" description="Disordered" evidence="1">
    <location>
        <begin position="53"/>
        <end position="82"/>
    </location>
</feature>
<evidence type="ECO:0000256" key="1">
    <source>
        <dbReference type="SAM" id="MobiDB-lite"/>
    </source>
</evidence>
<dbReference type="OrthoDB" id="426293at2759"/>